<dbReference type="InterPro" id="IPR029052">
    <property type="entry name" value="Metallo-depent_PP-like"/>
</dbReference>
<dbReference type="AlphaFoldDB" id="A0A318Y2J0"/>
<dbReference type="PANTHER" id="PTHR42988:SF2">
    <property type="entry name" value="CYCLIC NUCLEOTIDE PHOSPHODIESTERASE CBUA0032-RELATED"/>
    <property type="match status" value="1"/>
</dbReference>
<dbReference type="Pfam" id="PF00149">
    <property type="entry name" value="Metallophos"/>
    <property type="match status" value="1"/>
</dbReference>
<organism evidence="6 7">
    <name type="scientific">Ruminiclostridium sufflavum DSM 19573</name>
    <dbReference type="NCBI Taxonomy" id="1121337"/>
    <lineage>
        <taxon>Bacteria</taxon>
        <taxon>Bacillati</taxon>
        <taxon>Bacillota</taxon>
        <taxon>Clostridia</taxon>
        <taxon>Eubacteriales</taxon>
        <taxon>Oscillospiraceae</taxon>
        <taxon>Ruminiclostridium</taxon>
    </lineage>
</organism>
<evidence type="ECO:0000259" key="5">
    <source>
        <dbReference type="Pfam" id="PF00149"/>
    </source>
</evidence>
<proteinExistence type="inferred from homology"/>
<dbReference type="Gene3D" id="3.60.21.10">
    <property type="match status" value="1"/>
</dbReference>
<feature type="domain" description="Calcineurin-like phosphoesterase" evidence="5">
    <location>
        <begin position="3"/>
        <end position="254"/>
    </location>
</feature>
<comment type="similarity">
    <text evidence="4">Belongs to the cyclic nucleotide phosphodiesterase class-III family.</text>
</comment>
<dbReference type="PANTHER" id="PTHR42988">
    <property type="entry name" value="PHOSPHOHYDROLASE"/>
    <property type="match status" value="1"/>
</dbReference>
<dbReference type="EMBL" id="QKMR01000024">
    <property type="protein sequence ID" value="PYG85726.1"/>
    <property type="molecule type" value="Genomic_DNA"/>
</dbReference>
<keyword evidence="7" id="KW-1185">Reference proteome</keyword>
<dbReference type="Proteomes" id="UP000248132">
    <property type="component" value="Unassembled WGS sequence"/>
</dbReference>
<dbReference type="InterPro" id="IPR050884">
    <property type="entry name" value="CNP_phosphodiesterase-III"/>
</dbReference>
<reference evidence="6 7" key="1">
    <citation type="submission" date="2018-06" db="EMBL/GenBank/DDBJ databases">
        <title>Genomic Encyclopedia of Type Strains, Phase I: the one thousand microbial genomes (KMG-I) project.</title>
        <authorList>
            <person name="Kyrpides N."/>
        </authorList>
    </citation>
    <scope>NUCLEOTIDE SEQUENCE [LARGE SCALE GENOMIC DNA]</scope>
    <source>
        <strain evidence="6 7">DSM 19573</strain>
    </source>
</reference>
<gene>
    <name evidence="6" type="ORF">LY28_03287</name>
</gene>
<name>A0A318Y2J0_9FIRM</name>
<evidence type="ECO:0000313" key="6">
    <source>
        <dbReference type="EMBL" id="PYG85726.1"/>
    </source>
</evidence>
<protein>
    <submittedName>
        <fullName evidence="6">3',5'-cyclic AMP phosphodiesterase CpdA</fullName>
    </submittedName>
</protein>
<keyword evidence="3" id="KW-0408">Iron</keyword>
<dbReference type="GO" id="GO:0046872">
    <property type="term" value="F:metal ion binding"/>
    <property type="evidence" value="ECO:0007669"/>
    <property type="project" value="UniProtKB-KW"/>
</dbReference>
<dbReference type="InterPro" id="IPR004843">
    <property type="entry name" value="Calcineurin-like_PHP"/>
</dbReference>
<accession>A0A318Y2J0</accession>
<evidence type="ECO:0000256" key="2">
    <source>
        <dbReference type="ARBA" id="ARBA00022801"/>
    </source>
</evidence>
<sequence>MVRIALISDIHFGLYSRTTEFSVPGEPIQDENTGAVSLKNSLISILKEANAQYLCIAGDLTSIGSPQEFAFCEDTVTSIAQEAGISKDNVIFGLGNHDIDWKISELYTSYKDYSSDFPHELVKDKYRRIAASASLINTSSALKFNRNGPAPCSGIIENDDFIMFILNSGWCCTQDQAVSHGKLNVDQLNWFEESVKLYRTDKRWKIVLMHHHPYAYSYPTPIFDISMLEESGHFLDIAGKNGIHLVLHGHRHHPRAETTQKNEWINPITFVCAGSLTVNSKHRSNGDIPNTLHIIELTDDVGVLKLLNYQYSPAQGWLPIKNNCPETPLDSEMMLGKLFSEDEIKQSIGNLKADTPLSWKNLDESLRFCGIDDLNRRIDEILSSTHKMIGLFPKDVVLIKNGGAL</sequence>
<dbReference type="GO" id="GO:0016787">
    <property type="term" value="F:hydrolase activity"/>
    <property type="evidence" value="ECO:0007669"/>
    <property type="project" value="UniProtKB-KW"/>
</dbReference>
<evidence type="ECO:0000256" key="3">
    <source>
        <dbReference type="ARBA" id="ARBA00023004"/>
    </source>
</evidence>
<evidence type="ECO:0000313" key="7">
    <source>
        <dbReference type="Proteomes" id="UP000248132"/>
    </source>
</evidence>
<keyword evidence="2" id="KW-0378">Hydrolase</keyword>
<evidence type="ECO:0000256" key="4">
    <source>
        <dbReference type="ARBA" id="ARBA00025742"/>
    </source>
</evidence>
<dbReference type="SUPFAM" id="SSF56300">
    <property type="entry name" value="Metallo-dependent phosphatases"/>
    <property type="match status" value="1"/>
</dbReference>
<keyword evidence="1" id="KW-0479">Metal-binding</keyword>
<dbReference type="RefSeq" id="WP_110463250.1">
    <property type="nucleotide sequence ID" value="NZ_QKMR01000024.1"/>
</dbReference>
<comment type="caution">
    <text evidence="6">The sequence shown here is derived from an EMBL/GenBank/DDBJ whole genome shotgun (WGS) entry which is preliminary data.</text>
</comment>
<dbReference type="OrthoDB" id="9809781at2"/>
<evidence type="ECO:0000256" key="1">
    <source>
        <dbReference type="ARBA" id="ARBA00022723"/>
    </source>
</evidence>